<evidence type="ECO:0000313" key="3">
    <source>
        <dbReference type="Proteomes" id="UP000010931"/>
    </source>
</evidence>
<sequence length="104" mass="11523">MTPPRTHNRRQPRPPQLPSFRAQLKAAKRWGRQAPSDLSAIGQPVLLTNGENDRMVPSPNTLDLAARLPHSELVPLYPDAGHGGVSQCHQDFVPRALELLEFST</sequence>
<keyword evidence="3" id="KW-1185">Reference proteome</keyword>
<dbReference type="RefSeq" id="WP_006375837.1">
    <property type="nucleotide sequence ID" value="NZ_AEJB01000188.1"/>
</dbReference>
<accession>L7FCF3</accession>
<evidence type="ECO:0008006" key="4">
    <source>
        <dbReference type="Google" id="ProtNLM"/>
    </source>
</evidence>
<name>L7FCF3_STRT8</name>
<feature type="compositionally biased region" description="Basic residues" evidence="1">
    <location>
        <begin position="1"/>
        <end position="12"/>
    </location>
</feature>
<gene>
    <name evidence="2" type="ORF">STRTUCAR8_09041</name>
</gene>
<dbReference type="Proteomes" id="UP000010931">
    <property type="component" value="Unassembled WGS sequence"/>
</dbReference>
<dbReference type="PATRIC" id="fig|698760.3.peg.2347"/>
<evidence type="ECO:0000313" key="2">
    <source>
        <dbReference type="EMBL" id="ELP68947.1"/>
    </source>
</evidence>
<dbReference type="GeneID" id="97398621"/>
<comment type="caution">
    <text evidence="2">The sequence shown here is derived from an EMBL/GenBank/DDBJ whole genome shotgun (WGS) entry which is preliminary data.</text>
</comment>
<protein>
    <recommendedName>
        <fullName evidence="4">Peptidase S33 tripeptidyl aminopeptidase-like C-terminal domain-containing protein</fullName>
    </recommendedName>
</protein>
<dbReference type="EMBL" id="AEJB01000188">
    <property type="protein sequence ID" value="ELP68947.1"/>
    <property type="molecule type" value="Genomic_DNA"/>
</dbReference>
<organism evidence="2 3">
    <name type="scientific">Streptomyces turgidiscabies (strain Car8)</name>
    <dbReference type="NCBI Taxonomy" id="698760"/>
    <lineage>
        <taxon>Bacteria</taxon>
        <taxon>Bacillati</taxon>
        <taxon>Actinomycetota</taxon>
        <taxon>Actinomycetes</taxon>
        <taxon>Kitasatosporales</taxon>
        <taxon>Streptomycetaceae</taxon>
        <taxon>Streptomyces</taxon>
    </lineage>
</organism>
<dbReference type="STRING" id="85558.T45_05699"/>
<proteinExistence type="predicted"/>
<reference evidence="2 3" key="1">
    <citation type="journal article" date="2011" name="Plasmid">
        <title>Streptomyces turgidiscabies Car8 contains a modular pathogenicity island that shares virulence genes with other actinobacterial plant pathogens.</title>
        <authorList>
            <person name="Huguet-Tapia J.C."/>
            <person name="Badger J.H."/>
            <person name="Loria R."/>
            <person name="Pettis G.S."/>
        </authorList>
    </citation>
    <scope>NUCLEOTIDE SEQUENCE [LARGE SCALE GENOMIC DNA]</scope>
    <source>
        <strain evidence="2 3">Car8</strain>
    </source>
</reference>
<evidence type="ECO:0000256" key="1">
    <source>
        <dbReference type="SAM" id="MobiDB-lite"/>
    </source>
</evidence>
<dbReference type="Gene3D" id="3.40.50.1820">
    <property type="entry name" value="alpha/beta hydrolase"/>
    <property type="match status" value="1"/>
</dbReference>
<dbReference type="SUPFAM" id="SSF53474">
    <property type="entry name" value="alpha/beta-Hydrolases"/>
    <property type="match status" value="1"/>
</dbReference>
<dbReference type="AlphaFoldDB" id="L7FCF3"/>
<feature type="region of interest" description="Disordered" evidence="1">
    <location>
        <begin position="1"/>
        <end position="35"/>
    </location>
</feature>
<dbReference type="InterPro" id="IPR029058">
    <property type="entry name" value="AB_hydrolase_fold"/>
</dbReference>